<dbReference type="Pfam" id="PF12701">
    <property type="entry name" value="LSM14"/>
    <property type="match status" value="1"/>
</dbReference>
<dbReference type="GO" id="GO:0003729">
    <property type="term" value="F:mRNA binding"/>
    <property type="evidence" value="ECO:0007669"/>
    <property type="project" value="TreeGrafter"/>
</dbReference>
<sequence length="169" mass="18581">MSSEPAASAGDSYIGSFISLISKYEIRYEGILYHLNVQDSTIGLKNDATTSTHSQKAGLARVFCKCNNEVIVVVSFPYDGGGGATTLEVKSPLKTFIWCHEEAFSLHQIETDCKAITDVVQSSKEDYSLFRELISHIKVTLSHFSTAMVKHMSHSTNTLTHNLAKFSLG</sequence>
<proteinExistence type="predicted"/>
<name>A0A803P985_CANSA</name>
<dbReference type="GO" id="GO:0000932">
    <property type="term" value="C:P-body"/>
    <property type="evidence" value="ECO:0007669"/>
    <property type="project" value="TreeGrafter"/>
</dbReference>
<dbReference type="GO" id="GO:0004523">
    <property type="term" value="F:RNA-DNA hybrid ribonuclease activity"/>
    <property type="evidence" value="ECO:0007669"/>
    <property type="project" value="InterPro"/>
</dbReference>
<dbReference type="GO" id="GO:0034063">
    <property type="term" value="P:stress granule assembly"/>
    <property type="evidence" value="ECO:0007669"/>
    <property type="project" value="TreeGrafter"/>
</dbReference>
<dbReference type="InterPro" id="IPR010920">
    <property type="entry name" value="LSM_dom_sf"/>
</dbReference>
<evidence type="ECO:0000259" key="1">
    <source>
        <dbReference type="SMART" id="SM01271"/>
    </source>
</evidence>
<dbReference type="AlphaFoldDB" id="A0A803P985"/>
<organism evidence="2 3">
    <name type="scientific">Cannabis sativa</name>
    <name type="common">Hemp</name>
    <name type="synonym">Marijuana</name>
    <dbReference type="NCBI Taxonomy" id="3483"/>
    <lineage>
        <taxon>Eukaryota</taxon>
        <taxon>Viridiplantae</taxon>
        <taxon>Streptophyta</taxon>
        <taxon>Embryophyta</taxon>
        <taxon>Tracheophyta</taxon>
        <taxon>Spermatophyta</taxon>
        <taxon>Magnoliopsida</taxon>
        <taxon>eudicotyledons</taxon>
        <taxon>Gunneridae</taxon>
        <taxon>Pentapetalae</taxon>
        <taxon>rosids</taxon>
        <taxon>fabids</taxon>
        <taxon>Rosales</taxon>
        <taxon>Cannabaceae</taxon>
        <taxon>Cannabis</taxon>
    </lineage>
</organism>
<reference evidence="2" key="1">
    <citation type="submission" date="2018-11" db="EMBL/GenBank/DDBJ databases">
        <authorList>
            <person name="Grassa J C."/>
        </authorList>
    </citation>
    <scope>NUCLEOTIDE SEQUENCE [LARGE SCALE GENOMIC DNA]</scope>
</reference>
<feature type="domain" description="Lsm14-like N-terminal" evidence="1">
    <location>
        <begin position="7"/>
        <end position="124"/>
    </location>
</feature>
<dbReference type="EnsemblPlants" id="evm.model.03.487">
    <property type="protein sequence ID" value="cds.evm.model.03.487"/>
    <property type="gene ID" value="evm.TU.03.487"/>
</dbReference>
<accession>A0A803P985</accession>
<dbReference type="GO" id="GO:0033962">
    <property type="term" value="P:P-body assembly"/>
    <property type="evidence" value="ECO:0007669"/>
    <property type="project" value="TreeGrafter"/>
</dbReference>
<keyword evidence="3" id="KW-1185">Reference proteome</keyword>
<dbReference type="Gene3D" id="2.30.30.100">
    <property type="match status" value="1"/>
</dbReference>
<dbReference type="SUPFAM" id="SSF50182">
    <property type="entry name" value="Sm-like ribonucleoproteins"/>
    <property type="match status" value="1"/>
</dbReference>
<dbReference type="PANTHER" id="PTHR13586:SF23">
    <property type="entry name" value="DECAPPING 5-LIKE PROTEIN-RELATED"/>
    <property type="match status" value="1"/>
</dbReference>
<evidence type="ECO:0000313" key="2">
    <source>
        <dbReference type="EnsemblPlants" id="cds.evm.model.03.487"/>
    </source>
</evidence>
<reference evidence="2" key="2">
    <citation type="submission" date="2021-03" db="UniProtKB">
        <authorList>
            <consortium name="EnsemblPlants"/>
        </authorList>
    </citation>
    <scope>IDENTIFICATION</scope>
</reference>
<dbReference type="Proteomes" id="UP000596661">
    <property type="component" value="Chromosome 3"/>
</dbReference>
<dbReference type="SMART" id="SM01271">
    <property type="entry name" value="LSM14"/>
    <property type="match status" value="1"/>
</dbReference>
<dbReference type="PANTHER" id="PTHR13586">
    <property type="entry name" value="SCD6 PROTEIN-RELATED"/>
    <property type="match status" value="1"/>
</dbReference>
<dbReference type="Gramene" id="evm.model.03.487">
    <property type="protein sequence ID" value="cds.evm.model.03.487"/>
    <property type="gene ID" value="evm.TU.03.487"/>
</dbReference>
<protein>
    <recommendedName>
        <fullName evidence="1">Lsm14-like N-terminal domain-containing protein</fullName>
    </recommendedName>
</protein>
<dbReference type="InterPro" id="IPR025609">
    <property type="entry name" value="Lsm14-like_N"/>
</dbReference>
<evidence type="ECO:0000313" key="3">
    <source>
        <dbReference type="Proteomes" id="UP000596661"/>
    </source>
</evidence>
<dbReference type="EMBL" id="UZAU01000258">
    <property type="status" value="NOT_ANNOTATED_CDS"/>
    <property type="molecule type" value="Genomic_DNA"/>
</dbReference>